<evidence type="ECO:0000256" key="1">
    <source>
        <dbReference type="SAM" id="MobiDB-lite"/>
    </source>
</evidence>
<proteinExistence type="predicted"/>
<name>A0A8J4D2G8_9CHLO</name>
<reference evidence="2" key="1">
    <citation type="journal article" date="2021" name="Proc. Natl. Acad. Sci. U.S.A.">
        <title>Three genomes in the algal genus Volvox reveal the fate of a haploid sex-determining region after a transition to homothallism.</title>
        <authorList>
            <person name="Yamamoto K."/>
            <person name="Hamaji T."/>
            <person name="Kawai-Toyooka H."/>
            <person name="Matsuzaki R."/>
            <person name="Takahashi F."/>
            <person name="Nishimura Y."/>
            <person name="Kawachi M."/>
            <person name="Noguchi H."/>
            <person name="Minakuchi Y."/>
            <person name="Umen J.G."/>
            <person name="Toyoda A."/>
            <person name="Nozaki H."/>
        </authorList>
    </citation>
    <scope>NUCLEOTIDE SEQUENCE</scope>
    <source>
        <strain evidence="2">NIES-3785</strain>
    </source>
</reference>
<feature type="compositionally biased region" description="Polar residues" evidence="1">
    <location>
        <begin position="125"/>
        <end position="135"/>
    </location>
</feature>
<comment type="caution">
    <text evidence="2">The sequence shown here is derived from an EMBL/GenBank/DDBJ whole genome shotgun (WGS) entry which is preliminary data.</text>
</comment>
<sequence length="135" mass="14781">IRQKTRKIPVADLSVTDAVEVRNPRTAHQPRLSRPPHRMPVAGVLPQHQHHRIACLLERGLVSGSGTDEGAMAYSVPLATCHEHRLLIAVRDTSRPNGGPCRCRTARANAATSAWGSGTRHRRNASTIRQPSAEH</sequence>
<gene>
    <name evidence="2" type="ORF">Vretimale_654</name>
</gene>
<evidence type="ECO:0000313" key="2">
    <source>
        <dbReference type="EMBL" id="GIL94456.1"/>
    </source>
</evidence>
<organism evidence="2 3">
    <name type="scientific">Volvox reticuliferus</name>
    <dbReference type="NCBI Taxonomy" id="1737510"/>
    <lineage>
        <taxon>Eukaryota</taxon>
        <taxon>Viridiplantae</taxon>
        <taxon>Chlorophyta</taxon>
        <taxon>core chlorophytes</taxon>
        <taxon>Chlorophyceae</taxon>
        <taxon>CS clade</taxon>
        <taxon>Chlamydomonadales</taxon>
        <taxon>Volvocaceae</taxon>
        <taxon>Volvox</taxon>
    </lineage>
</organism>
<feature type="region of interest" description="Disordered" evidence="1">
    <location>
        <begin position="110"/>
        <end position="135"/>
    </location>
</feature>
<dbReference type="Proteomes" id="UP000722791">
    <property type="component" value="Unassembled WGS sequence"/>
</dbReference>
<feature type="non-terminal residue" evidence="2">
    <location>
        <position position="1"/>
    </location>
</feature>
<dbReference type="EMBL" id="BNCQ01000001">
    <property type="protein sequence ID" value="GIL94456.1"/>
    <property type="molecule type" value="Genomic_DNA"/>
</dbReference>
<dbReference type="AlphaFoldDB" id="A0A8J4D2G8"/>
<protein>
    <submittedName>
        <fullName evidence="2">Uncharacterized protein</fullName>
    </submittedName>
</protein>
<evidence type="ECO:0000313" key="3">
    <source>
        <dbReference type="Proteomes" id="UP000722791"/>
    </source>
</evidence>
<accession>A0A8J4D2G8</accession>